<evidence type="ECO:0000256" key="9">
    <source>
        <dbReference type="SAM" id="Phobius"/>
    </source>
</evidence>
<feature type="transmembrane region" description="Helical" evidence="9">
    <location>
        <begin position="373"/>
        <end position="395"/>
    </location>
</feature>
<reference evidence="13" key="1">
    <citation type="journal article" date="2019" name="Int. J. Syst. Evol. Microbiol.">
        <title>The Global Catalogue of Microorganisms (GCM) 10K type strain sequencing project: providing services to taxonomists for standard genome sequencing and annotation.</title>
        <authorList>
            <consortium name="The Broad Institute Genomics Platform"/>
            <consortium name="The Broad Institute Genome Sequencing Center for Infectious Disease"/>
            <person name="Wu L."/>
            <person name="Ma J."/>
        </authorList>
    </citation>
    <scope>NUCLEOTIDE SEQUENCE [LARGE SCALE GENOMIC DNA]</scope>
    <source>
        <strain evidence="13">JCM 17551</strain>
    </source>
</reference>
<keyword evidence="2" id="KW-1003">Cell membrane</keyword>
<organism evidence="12 13">
    <name type="scientific">Litoribacillus peritrichatus</name>
    <dbReference type="NCBI Taxonomy" id="718191"/>
    <lineage>
        <taxon>Bacteria</taxon>
        <taxon>Pseudomonadati</taxon>
        <taxon>Pseudomonadota</taxon>
        <taxon>Gammaproteobacteria</taxon>
        <taxon>Oceanospirillales</taxon>
        <taxon>Oceanospirillaceae</taxon>
        <taxon>Litoribacillus</taxon>
    </lineage>
</organism>
<keyword evidence="3 9" id="KW-0812">Transmembrane</keyword>
<keyword evidence="6" id="KW-0813">Transport</keyword>
<dbReference type="Proteomes" id="UP001501565">
    <property type="component" value="Unassembled WGS sequence"/>
</dbReference>
<evidence type="ECO:0000256" key="10">
    <source>
        <dbReference type="SAM" id="SignalP"/>
    </source>
</evidence>
<feature type="transmembrane region" description="Helical" evidence="9">
    <location>
        <begin position="272"/>
        <end position="298"/>
    </location>
</feature>
<evidence type="ECO:0000256" key="2">
    <source>
        <dbReference type="ARBA" id="ARBA00022475"/>
    </source>
</evidence>
<feature type="compositionally biased region" description="Polar residues" evidence="8">
    <location>
        <begin position="464"/>
        <end position="490"/>
    </location>
</feature>
<feature type="chain" id="PRO_5046257761" evidence="10">
    <location>
        <begin position="23"/>
        <end position="499"/>
    </location>
</feature>
<keyword evidence="13" id="KW-1185">Reference proteome</keyword>
<comment type="subcellular location">
    <subcellularLocation>
        <location evidence="1">Cell membrane</location>
        <topology evidence="1">Multi-pass membrane protein</topology>
    </subcellularLocation>
    <subcellularLocation>
        <location evidence="6">Membrane</location>
        <topology evidence="6">Multi-pass membrane protein</topology>
    </subcellularLocation>
</comment>
<evidence type="ECO:0000313" key="13">
    <source>
        <dbReference type="Proteomes" id="UP001501565"/>
    </source>
</evidence>
<dbReference type="InterPro" id="IPR050790">
    <property type="entry name" value="ExbB/TolQ_transport"/>
</dbReference>
<evidence type="ECO:0000256" key="6">
    <source>
        <dbReference type="RuleBase" id="RU004057"/>
    </source>
</evidence>
<evidence type="ECO:0000313" key="12">
    <source>
        <dbReference type="EMBL" id="GAA3925083.1"/>
    </source>
</evidence>
<evidence type="ECO:0000256" key="5">
    <source>
        <dbReference type="ARBA" id="ARBA00023136"/>
    </source>
</evidence>
<dbReference type="PIRSF" id="PIRSF037714">
    <property type="entry name" value="TolR"/>
    <property type="match status" value="1"/>
</dbReference>
<feature type="signal peptide" evidence="10">
    <location>
        <begin position="1"/>
        <end position="22"/>
    </location>
</feature>
<keyword evidence="6" id="KW-0653">Protein transport</keyword>
<feature type="domain" description="MotA/TolQ/ExbB proton channel" evidence="11">
    <location>
        <begin position="343"/>
        <end position="448"/>
    </location>
</feature>
<feature type="region of interest" description="Disordered" evidence="8">
    <location>
        <begin position="464"/>
        <end position="499"/>
    </location>
</feature>
<feature type="coiled-coil region" evidence="7">
    <location>
        <begin position="28"/>
        <end position="94"/>
    </location>
</feature>
<keyword evidence="5 9" id="KW-0472">Membrane</keyword>
<dbReference type="EMBL" id="BAABBN010000007">
    <property type="protein sequence ID" value="GAA3925083.1"/>
    <property type="molecule type" value="Genomic_DNA"/>
</dbReference>
<evidence type="ECO:0000259" key="11">
    <source>
        <dbReference type="Pfam" id="PF01618"/>
    </source>
</evidence>
<evidence type="ECO:0000256" key="7">
    <source>
        <dbReference type="SAM" id="Coils"/>
    </source>
</evidence>
<protein>
    <submittedName>
        <fullName evidence="12">MotA/TolQ/ExbB proton channel family protein</fullName>
    </submittedName>
</protein>
<dbReference type="PANTHER" id="PTHR30625:SF11">
    <property type="entry name" value="MOTA_TOLQ_EXBB PROTON CHANNEL DOMAIN-CONTAINING PROTEIN"/>
    <property type="match status" value="1"/>
</dbReference>
<comment type="similarity">
    <text evidence="6">Belongs to the exbB/tolQ family.</text>
</comment>
<gene>
    <name evidence="12" type="ORF">GCM10022277_21250</name>
</gene>
<feature type="transmembrane region" description="Helical" evidence="9">
    <location>
        <begin position="415"/>
        <end position="438"/>
    </location>
</feature>
<evidence type="ECO:0000256" key="1">
    <source>
        <dbReference type="ARBA" id="ARBA00004651"/>
    </source>
</evidence>
<evidence type="ECO:0000256" key="3">
    <source>
        <dbReference type="ARBA" id="ARBA00022692"/>
    </source>
</evidence>
<keyword evidence="7" id="KW-0175">Coiled coil</keyword>
<keyword evidence="4 9" id="KW-1133">Transmembrane helix</keyword>
<proteinExistence type="inferred from homology"/>
<dbReference type="Pfam" id="PF01618">
    <property type="entry name" value="MotA_ExbB"/>
    <property type="match status" value="1"/>
</dbReference>
<dbReference type="InterPro" id="IPR017270">
    <property type="entry name" value="MotA/TolQ/ExbB-rel"/>
</dbReference>
<dbReference type="RefSeq" id="WP_344798368.1">
    <property type="nucleotide sequence ID" value="NZ_BAABBN010000007.1"/>
</dbReference>
<comment type="caution">
    <text evidence="12">The sequence shown here is derived from an EMBL/GenBank/DDBJ whole genome shotgun (WGS) entry which is preliminary data.</text>
</comment>
<keyword evidence="10" id="KW-0732">Signal</keyword>
<evidence type="ECO:0000256" key="8">
    <source>
        <dbReference type="SAM" id="MobiDB-lite"/>
    </source>
</evidence>
<name>A0ABP7MLI3_9GAMM</name>
<evidence type="ECO:0000256" key="4">
    <source>
        <dbReference type="ARBA" id="ARBA00022989"/>
    </source>
</evidence>
<sequence>MTYFRKTAALLAVVLFSSLSYGAESGTNQTLKSLLADVEASIDQSQQTDQTRLNQFLAENNKQASLLKGAKQRLLNAEQNQERLKNLFDQNESRLVEKNELLKSRSGQLGEVFGVVKQQAQDLSGVLQDSLISTEYPDRLSKIAFADEKRIPTLAELQGLWFLLLQEMTATSEIKSFEAQVAQPNGVYVASNVQRVGPFVAIDEQGRFLKYDSVNQQLEVFARQPGGSVQSQAQAFYAGDTNQLVVDPSRGNLLELLGRTPTIQERIDQAGLIGYIILALGAFGLLVALWRLLAVFFAELKIKQQYKKLAELSDRNPLGRVLSAVNAADQLEQASSPQSGDSAKALANIEIRMDEALLKEVPRLEYGLTFLKLLAAVAPLLGLLGTVTGMIGTFQSITVFGTSDPKLMAGGISQALMTTVLGLCVAIPLLFTHSLIAARVRRLIQLLQQVAFASIADRLEDTAQAASDQPLKTQPSTIQPTSSKPASSHSPVKAVENAV</sequence>
<dbReference type="InterPro" id="IPR002898">
    <property type="entry name" value="MotA_ExbB_proton_chnl"/>
</dbReference>
<accession>A0ABP7MLI3</accession>
<dbReference type="PANTHER" id="PTHR30625">
    <property type="entry name" value="PROTEIN TOLQ"/>
    <property type="match status" value="1"/>
</dbReference>